<dbReference type="EnsemblPlants" id="LPERR10G04030.1">
    <property type="protein sequence ID" value="LPERR10G04030.1"/>
    <property type="gene ID" value="LPERR10G04030"/>
</dbReference>
<dbReference type="Gramene" id="LPERR10G04030.1">
    <property type="protein sequence ID" value="LPERR10G04030.1"/>
    <property type="gene ID" value="LPERR10G04030"/>
</dbReference>
<proteinExistence type="predicted"/>
<evidence type="ECO:0000313" key="3">
    <source>
        <dbReference type="Proteomes" id="UP000032180"/>
    </source>
</evidence>
<feature type="compositionally biased region" description="Low complexity" evidence="1">
    <location>
        <begin position="132"/>
        <end position="146"/>
    </location>
</feature>
<feature type="compositionally biased region" description="Low complexity" evidence="1">
    <location>
        <begin position="85"/>
        <end position="99"/>
    </location>
</feature>
<reference evidence="2" key="3">
    <citation type="submission" date="2015-04" db="UniProtKB">
        <authorList>
            <consortium name="EnsemblPlants"/>
        </authorList>
    </citation>
    <scope>IDENTIFICATION</scope>
</reference>
<accession>A0A0D9XIK5</accession>
<sequence length="203" mass="21424">MRMARWRGSCEAPIRAVPWQSNRGTRSGAVTLAGSIPVRHKSPVALEALCVRREWWGWCYQSLLPTGSIVDVAGSSSTTGRRPGATASQATTLATTGTTNRSAKELIHLLAQDTAQLASNEMAEKTRGKRVSNSSSSVFTGAGSSGEPHDLGWTDPPSPFNDEDDMGGGASHDVLGGAPTATQKQPSSTPLQHERDSRGQPAD</sequence>
<keyword evidence="3" id="KW-1185">Reference proteome</keyword>
<dbReference type="HOGENOM" id="CLU_1350623_0_0_1"/>
<evidence type="ECO:0000313" key="2">
    <source>
        <dbReference type="EnsemblPlants" id="LPERR10G04030.1"/>
    </source>
</evidence>
<organism evidence="2 3">
    <name type="scientific">Leersia perrieri</name>
    <dbReference type="NCBI Taxonomy" id="77586"/>
    <lineage>
        <taxon>Eukaryota</taxon>
        <taxon>Viridiplantae</taxon>
        <taxon>Streptophyta</taxon>
        <taxon>Embryophyta</taxon>
        <taxon>Tracheophyta</taxon>
        <taxon>Spermatophyta</taxon>
        <taxon>Magnoliopsida</taxon>
        <taxon>Liliopsida</taxon>
        <taxon>Poales</taxon>
        <taxon>Poaceae</taxon>
        <taxon>BOP clade</taxon>
        <taxon>Oryzoideae</taxon>
        <taxon>Oryzeae</taxon>
        <taxon>Oryzinae</taxon>
        <taxon>Leersia</taxon>
    </lineage>
</organism>
<feature type="region of interest" description="Disordered" evidence="1">
    <location>
        <begin position="121"/>
        <end position="203"/>
    </location>
</feature>
<feature type="region of interest" description="Disordered" evidence="1">
    <location>
        <begin position="75"/>
        <end position="99"/>
    </location>
</feature>
<feature type="compositionally biased region" description="Basic and acidic residues" evidence="1">
    <location>
        <begin position="192"/>
        <end position="203"/>
    </location>
</feature>
<dbReference type="Proteomes" id="UP000032180">
    <property type="component" value="Chromosome 10"/>
</dbReference>
<reference evidence="3" key="2">
    <citation type="submission" date="2013-12" db="EMBL/GenBank/DDBJ databases">
        <authorList>
            <person name="Yu Y."/>
            <person name="Lee S."/>
            <person name="de Baynast K."/>
            <person name="Wissotski M."/>
            <person name="Liu L."/>
            <person name="Talag J."/>
            <person name="Goicoechea J."/>
            <person name="Angelova A."/>
            <person name="Jetty R."/>
            <person name="Kudrna D."/>
            <person name="Golser W."/>
            <person name="Rivera L."/>
            <person name="Zhang J."/>
            <person name="Wing R."/>
        </authorList>
    </citation>
    <scope>NUCLEOTIDE SEQUENCE</scope>
</reference>
<feature type="compositionally biased region" description="Polar residues" evidence="1">
    <location>
        <begin position="180"/>
        <end position="191"/>
    </location>
</feature>
<reference evidence="2 3" key="1">
    <citation type="submission" date="2012-08" db="EMBL/GenBank/DDBJ databases">
        <title>Oryza genome evolution.</title>
        <authorList>
            <person name="Wing R.A."/>
        </authorList>
    </citation>
    <scope>NUCLEOTIDE SEQUENCE</scope>
</reference>
<dbReference type="AlphaFoldDB" id="A0A0D9XIK5"/>
<protein>
    <submittedName>
        <fullName evidence="2">Uncharacterized protein</fullName>
    </submittedName>
</protein>
<evidence type="ECO:0000256" key="1">
    <source>
        <dbReference type="SAM" id="MobiDB-lite"/>
    </source>
</evidence>
<name>A0A0D9XIK5_9ORYZ</name>